<name>M4REL4_9BIFI</name>
<accession>M4REL4</accession>
<proteinExistence type="predicted"/>
<organism evidence="1 2">
    <name type="scientific">Bifidobacterium thermophilum RBL67</name>
    <dbReference type="NCBI Taxonomy" id="1254439"/>
    <lineage>
        <taxon>Bacteria</taxon>
        <taxon>Bacillati</taxon>
        <taxon>Actinomycetota</taxon>
        <taxon>Actinomycetes</taxon>
        <taxon>Bifidobacteriales</taxon>
        <taxon>Bifidobacteriaceae</taxon>
        <taxon>Bifidobacterium</taxon>
    </lineage>
</organism>
<dbReference type="AlphaFoldDB" id="M4REL4"/>
<dbReference type="Proteomes" id="UP000011835">
    <property type="component" value="Chromosome"/>
</dbReference>
<dbReference type="HOGENOM" id="CLU_3230322_0_0_11"/>
<reference evidence="1 2" key="1">
    <citation type="journal article" date="2013" name="Genome Announc.">
        <title>Complete Genome Sequence of the Probiotic Bifidobacterium thermophilum Strain RBL67.</title>
        <authorList>
            <person name="Jans C."/>
            <person name="Lacroix C."/>
            <person name="Follador R."/>
            <person name="Stevens M.J."/>
        </authorList>
    </citation>
    <scope>NUCLEOTIDE SEQUENCE [LARGE SCALE GENOMIC DNA]</scope>
    <source>
        <strain evidence="1 2">RBL67</strain>
    </source>
</reference>
<protein>
    <submittedName>
        <fullName evidence="1">Uncharacterized protein</fullName>
    </submittedName>
</protein>
<dbReference type="KEGG" id="btp:D805_0342"/>
<dbReference type="RefSeq" id="WP_015449871.1">
    <property type="nucleotide sequence ID" value="NC_020546.1"/>
</dbReference>
<dbReference type="PATRIC" id="fig|1254439.12.peg.341"/>
<evidence type="ECO:0000313" key="2">
    <source>
        <dbReference type="Proteomes" id="UP000011835"/>
    </source>
</evidence>
<evidence type="ECO:0000313" key="1">
    <source>
        <dbReference type="EMBL" id="AGH40609.1"/>
    </source>
</evidence>
<gene>
    <name evidence="1" type="ORF">D805_0342</name>
</gene>
<sequence>MRRAFDADDSHQLEHKLKLKHQFDIGSRGGGLFGKQKKGSYHD</sequence>
<keyword evidence="2" id="KW-1185">Reference proteome</keyword>
<dbReference type="EMBL" id="CP004346">
    <property type="protein sequence ID" value="AGH40609.1"/>
    <property type="molecule type" value="Genomic_DNA"/>
</dbReference>